<dbReference type="OrthoDB" id="2822301at2759"/>
<comment type="caution">
    <text evidence="3">The sequence shown here is derived from an EMBL/GenBank/DDBJ whole genome shotgun (WGS) entry which is preliminary data.</text>
</comment>
<name>A0A7J6WMH4_THATH</name>
<dbReference type="InterPro" id="IPR001878">
    <property type="entry name" value="Znf_CCHC"/>
</dbReference>
<protein>
    <recommendedName>
        <fullName evidence="2">CCHC-type domain-containing protein</fullName>
    </recommendedName>
</protein>
<dbReference type="GO" id="GO:0008270">
    <property type="term" value="F:zinc ion binding"/>
    <property type="evidence" value="ECO:0007669"/>
    <property type="project" value="UniProtKB-KW"/>
</dbReference>
<reference evidence="3 4" key="1">
    <citation type="submission" date="2020-06" db="EMBL/GenBank/DDBJ databases">
        <title>Transcriptomic and genomic resources for Thalictrum thalictroides and T. hernandezii: Facilitating candidate gene discovery in an emerging model plant lineage.</title>
        <authorList>
            <person name="Arias T."/>
            <person name="Riano-Pachon D.M."/>
            <person name="Di Stilio V.S."/>
        </authorList>
    </citation>
    <scope>NUCLEOTIDE SEQUENCE [LARGE SCALE GENOMIC DNA]</scope>
    <source>
        <strain evidence="4">cv. WT478/WT964</strain>
        <tissue evidence="3">Leaves</tissue>
    </source>
</reference>
<evidence type="ECO:0000313" key="4">
    <source>
        <dbReference type="Proteomes" id="UP000554482"/>
    </source>
</evidence>
<feature type="domain" description="CCHC-type" evidence="2">
    <location>
        <begin position="76"/>
        <end position="90"/>
    </location>
</feature>
<accession>A0A7J6WMH4</accession>
<keyword evidence="1" id="KW-0862">Zinc</keyword>
<dbReference type="Proteomes" id="UP000554482">
    <property type="component" value="Unassembled WGS sequence"/>
</dbReference>
<evidence type="ECO:0000313" key="3">
    <source>
        <dbReference type="EMBL" id="KAF5198168.1"/>
    </source>
</evidence>
<keyword evidence="1" id="KW-0479">Metal-binding</keyword>
<keyword evidence="1" id="KW-0863">Zinc-finger</keyword>
<sequence length="176" mass="19821">MCDQEFHTGDECPWIYSSCKQPQCLGIRMLTTSTTSINPGRKYLACQFYSCKGGWQWLNKAIAEVATTLKSPSKACYGCGDEGHWLKNCPWKGLSCRTENCIGKRHLKTSEKLNSSGWKSLKCYECNDLQWLKHAREEMVSSSQSVGSSSNSAATVQINMSLNDFCNQFEMQTNLK</sequence>
<dbReference type="SUPFAM" id="SSF57756">
    <property type="entry name" value="Retrovirus zinc finger-like domains"/>
    <property type="match status" value="1"/>
</dbReference>
<organism evidence="3 4">
    <name type="scientific">Thalictrum thalictroides</name>
    <name type="common">Rue-anemone</name>
    <name type="synonym">Anemone thalictroides</name>
    <dbReference type="NCBI Taxonomy" id="46969"/>
    <lineage>
        <taxon>Eukaryota</taxon>
        <taxon>Viridiplantae</taxon>
        <taxon>Streptophyta</taxon>
        <taxon>Embryophyta</taxon>
        <taxon>Tracheophyta</taxon>
        <taxon>Spermatophyta</taxon>
        <taxon>Magnoliopsida</taxon>
        <taxon>Ranunculales</taxon>
        <taxon>Ranunculaceae</taxon>
        <taxon>Thalictroideae</taxon>
        <taxon>Thalictrum</taxon>
    </lineage>
</organism>
<evidence type="ECO:0000259" key="2">
    <source>
        <dbReference type="PROSITE" id="PS50158"/>
    </source>
</evidence>
<keyword evidence="4" id="KW-1185">Reference proteome</keyword>
<gene>
    <name evidence="3" type="ORF">FRX31_012245</name>
</gene>
<proteinExistence type="predicted"/>
<dbReference type="PROSITE" id="PS50158">
    <property type="entry name" value="ZF_CCHC"/>
    <property type="match status" value="1"/>
</dbReference>
<dbReference type="Gene3D" id="4.10.60.10">
    <property type="entry name" value="Zinc finger, CCHC-type"/>
    <property type="match status" value="1"/>
</dbReference>
<dbReference type="EMBL" id="JABWDY010013637">
    <property type="protein sequence ID" value="KAF5198168.1"/>
    <property type="molecule type" value="Genomic_DNA"/>
</dbReference>
<dbReference type="AlphaFoldDB" id="A0A7J6WMH4"/>
<dbReference type="InterPro" id="IPR036875">
    <property type="entry name" value="Znf_CCHC_sf"/>
</dbReference>
<evidence type="ECO:0000256" key="1">
    <source>
        <dbReference type="PROSITE-ProRule" id="PRU00047"/>
    </source>
</evidence>
<dbReference type="GO" id="GO:0003676">
    <property type="term" value="F:nucleic acid binding"/>
    <property type="evidence" value="ECO:0007669"/>
    <property type="project" value="InterPro"/>
</dbReference>